<accession>A0A2W2C3J2</accession>
<protein>
    <submittedName>
        <fullName evidence="1">Uncharacterized protein</fullName>
    </submittedName>
</protein>
<proteinExistence type="predicted"/>
<evidence type="ECO:0000313" key="2">
    <source>
        <dbReference type="Proteomes" id="UP000248745"/>
    </source>
</evidence>
<dbReference type="AlphaFoldDB" id="A0A2W2C3J2"/>
<organism evidence="1 2">
    <name type="scientific">Taibaiella soli</name>
    <dbReference type="NCBI Taxonomy" id="1649169"/>
    <lineage>
        <taxon>Bacteria</taxon>
        <taxon>Pseudomonadati</taxon>
        <taxon>Bacteroidota</taxon>
        <taxon>Chitinophagia</taxon>
        <taxon>Chitinophagales</taxon>
        <taxon>Chitinophagaceae</taxon>
        <taxon>Taibaiella</taxon>
    </lineage>
</organism>
<keyword evidence="2" id="KW-1185">Reference proteome</keyword>
<dbReference type="EMBL" id="QKTW01000002">
    <property type="protein sequence ID" value="PZF74683.1"/>
    <property type="molecule type" value="Genomic_DNA"/>
</dbReference>
<evidence type="ECO:0000313" key="1">
    <source>
        <dbReference type="EMBL" id="PZF74683.1"/>
    </source>
</evidence>
<name>A0A2W2C3J2_9BACT</name>
<dbReference type="RefSeq" id="WP_110996889.1">
    <property type="nucleotide sequence ID" value="NZ_QKTW01000002.1"/>
</dbReference>
<dbReference type="Proteomes" id="UP000248745">
    <property type="component" value="Unassembled WGS sequence"/>
</dbReference>
<reference evidence="1 2" key="1">
    <citation type="submission" date="2018-06" db="EMBL/GenBank/DDBJ databases">
        <title>Mucibacter soli gen. nov., sp. nov., a new member of the family Chitinophagaceae producing mucin.</title>
        <authorList>
            <person name="Kim M.-K."/>
            <person name="Park S."/>
            <person name="Kim T.-S."/>
            <person name="Joung Y."/>
            <person name="Han J.-H."/>
            <person name="Kim S.B."/>
        </authorList>
    </citation>
    <scope>NUCLEOTIDE SEQUENCE [LARGE SCALE GENOMIC DNA]</scope>
    <source>
        <strain evidence="1 2">R1-15</strain>
    </source>
</reference>
<sequence length="130" mass="15212">MVALLDILHKISFGSWDKQSDYGNTTNIELLQQQFFSLRFIITTNIEAAEERYYQLYGHGETYYFPLTDYEQGKALIGQLHHYLRLDEPKKFSDPEILTVGKKMFLFLFIQEEKNTNTSADDQLMGTVDK</sequence>
<comment type="caution">
    <text evidence="1">The sequence shown here is derived from an EMBL/GenBank/DDBJ whole genome shotgun (WGS) entry which is preliminary data.</text>
</comment>
<gene>
    <name evidence="1" type="ORF">DN068_00350</name>
</gene>